<keyword evidence="2" id="KW-0812">Transmembrane</keyword>
<reference evidence="3" key="2">
    <citation type="submission" date="2021-12" db="EMBL/GenBank/DDBJ databases">
        <title>Resequencing data analysis of finger millet.</title>
        <authorList>
            <person name="Hatakeyama M."/>
            <person name="Aluri S."/>
            <person name="Balachadran M.T."/>
            <person name="Sivarajan S.R."/>
            <person name="Poveda L."/>
            <person name="Shimizu-Inatsugi R."/>
            <person name="Schlapbach R."/>
            <person name="Sreeman S.M."/>
            <person name="Shimizu K.K."/>
        </authorList>
    </citation>
    <scope>NUCLEOTIDE SEQUENCE</scope>
</reference>
<organism evidence="3 4">
    <name type="scientific">Eleusine coracana subsp. coracana</name>
    <dbReference type="NCBI Taxonomy" id="191504"/>
    <lineage>
        <taxon>Eukaryota</taxon>
        <taxon>Viridiplantae</taxon>
        <taxon>Streptophyta</taxon>
        <taxon>Embryophyta</taxon>
        <taxon>Tracheophyta</taxon>
        <taxon>Spermatophyta</taxon>
        <taxon>Magnoliopsida</taxon>
        <taxon>Liliopsida</taxon>
        <taxon>Poales</taxon>
        <taxon>Poaceae</taxon>
        <taxon>PACMAD clade</taxon>
        <taxon>Chloridoideae</taxon>
        <taxon>Cynodonteae</taxon>
        <taxon>Eleusininae</taxon>
        <taxon>Eleusine</taxon>
    </lineage>
</organism>
<accession>A0AAV5CAL9</accession>
<evidence type="ECO:0000256" key="1">
    <source>
        <dbReference type="SAM" id="MobiDB-lite"/>
    </source>
</evidence>
<keyword evidence="2" id="KW-0472">Membrane</keyword>
<keyword evidence="4" id="KW-1185">Reference proteome</keyword>
<evidence type="ECO:0000256" key="2">
    <source>
        <dbReference type="SAM" id="Phobius"/>
    </source>
</evidence>
<comment type="caution">
    <text evidence="3">The sequence shown here is derived from an EMBL/GenBank/DDBJ whole genome shotgun (WGS) entry which is preliminary data.</text>
</comment>
<evidence type="ECO:0000313" key="4">
    <source>
        <dbReference type="Proteomes" id="UP001054889"/>
    </source>
</evidence>
<dbReference type="EMBL" id="BQKI01000005">
    <property type="protein sequence ID" value="GJM95128.1"/>
    <property type="molecule type" value="Genomic_DNA"/>
</dbReference>
<feature type="region of interest" description="Disordered" evidence="1">
    <location>
        <begin position="179"/>
        <end position="222"/>
    </location>
</feature>
<evidence type="ECO:0000313" key="3">
    <source>
        <dbReference type="EMBL" id="GJM95128.1"/>
    </source>
</evidence>
<sequence>MKQAPPPLPHQSKSMSMQHQQMMRTVSISILVMSLPVLYVSFLHVPPAALFRDTVFWFLMSNSIIIVIAADSGMLFFRSSSSSSSRSSSTDDVGLPFVVSGAEPDADEVMVLPVENQVMVLREQHDLTTTMVSDNNDHALVLREDQGERRRHMAIEPPVPESSRVIMVKNEGISMVRANMPGLNLTSSSSSRSLSRREERLRRRHSHRPSSSHSRSLVPVVQDKSVAAAEEKQLRRAATEEKDVSEYSRLSDEELNRRVEEFITKFNMEMRLQLEREQQLALAAA</sequence>
<dbReference type="PANTHER" id="PTHR35997:SF6">
    <property type="entry name" value="COTTON FIBER PROTEIN"/>
    <property type="match status" value="1"/>
</dbReference>
<name>A0AAV5CAL9_ELECO</name>
<protein>
    <submittedName>
        <fullName evidence="3">Uncharacterized protein</fullName>
    </submittedName>
</protein>
<dbReference type="Proteomes" id="UP001054889">
    <property type="component" value="Unassembled WGS sequence"/>
</dbReference>
<keyword evidence="2" id="KW-1133">Transmembrane helix</keyword>
<dbReference type="Pfam" id="PF05553">
    <property type="entry name" value="DUF761"/>
    <property type="match status" value="1"/>
</dbReference>
<dbReference type="AlphaFoldDB" id="A0AAV5CAL9"/>
<dbReference type="InterPro" id="IPR008480">
    <property type="entry name" value="DUF761_pln"/>
</dbReference>
<proteinExistence type="predicted"/>
<reference evidence="3" key="1">
    <citation type="journal article" date="2018" name="DNA Res.">
        <title>Multiple hybrid de novo genome assembly of finger millet, an orphan allotetraploid crop.</title>
        <authorList>
            <person name="Hatakeyama M."/>
            <person name="Aluri S."/>
            <person name="Balachadran M.T."/>
            <person name="Sivarajan S.R."/>
            <person name="Patrignani A."/>
            <person name="Gruter S."/>
            <person name="Poveda L."/>
            <person name="Shimizu-Inatsugi R."/>
            <person name="Baeten J."/>
            <person name="Francoijs K.J."/>
            <person name="Nataraja K.N."/>
            <person name="Reddy Y.A.N."/>
            <person name="Phadnis S."/>
            <person name="Ravikumar R.L."/>
            <person name="Schlapbach R."/>
            <person name="Sreeman S.M."/>
            <person name="Shimizu K.K."/>
        </authorList>
    </citation>
    <scope>NUCLEOTIDE SEQUENCE</scope>
</reference>
<feature type="transmembrane region" description="Helical" evidence="2">
    <location>
        <begin position="21"/>
        <end position="43"/>
    </location>
</feature>
<gene>
    <name evidence="3" type="primary">ga11833</name>
    <name evidence="3" type="ORF">PR202_ga11833</name>
</gene>
<feature type="transmembrane region" description="Helical" evidence="2">
    <location>
        <begin position="55"/>
        <end position="77"/>
    </location>
</feature>
<dbReference type="PANTHER" id="PTHR35997">
    <property type="entry name" value="COTTON FIBER PROTEIN-RELATED"/>
    <property type="match status" value="1"/>
</dbReference>